<gene>
    <name evidence="1" type="ORF">M5D96_013465</name>
</gene>
<evidence type="ECO:0000313" key="2">
    <source>
        <dbReference type="Proteomes" id="UP001059596"/>
    </source>
</evidence>
<name>A0A9Q0BJJ5_9MUSC</name>
<accession>A0A9Q0BJJ5</accession>
<dbReference type="EMBL" id="JAMKOV010000104">
    <property type="protein sequence ID" value="KAI8033769.1"/>
    <property type="molecule type" value="Genomic_DNA"/>
</dbReference>
<dbReference type="Proteomes" id="UP001059596">
    <property type="component" value="Unassembled WGS sequence"/>
</dbReference>
<protein>
    <submittedName>
        <fullName evidence="1">Uncharacterized protein</fullName>
    </submittedName>
</protein>
<sequence>MLILVNISGRFCTSVQCAHCLWVAPGSPPH</sequence>
<evidence type="ECO:0000313" key="1">
    <source>
        <dbReference type="EMBL" id="KAI8033769.1"/>
    </source>
</evidence>
<reference evidence="1" key="1">
    <citation type="journal article" date="2023" name="Genome Biol. Evol.">
        <title>Long-read-based Genome Assembly of Drosophila gunungcola Reveals Fewer Chemosensory Genes in Flower-breeding Species.</title>
        <authorList>
            <person name="Negi A."/>
            <person name="Liao B.Y."/>
            <person name="Yeh S.D."/>
        </authorList>
    </citation>
    <scope>NUCLEOTIDE SEQUENCE</scope>
    <source>
        <strain evidence="1">Sukarami</strain>
    </source>
</reference>
<dbReference type="AlphaFoldDB" id="A0A9Q0BJJ5"/>
<proteinExistence type="predicted"/>
<keyword evidence="2" id="KW-1185">Reference proteome</keyword>
<organism evidence="1 2">
    <name type="scientific">Drosophila gunungcola</name>
    <name type="common">fruit fly</name>
    <dbReference type="NCBI Taxonomy" id="103775"/>
    <lineage>
        <taxon>Eukaryota</taxon>
        <taxon>Metazoa</taxon>
        <taxon>Ecdysozoa</taxon>
        <taxon>Arthropoda</taxon>
        <taxon>Hexapoda</taxon>
        <taxon>Insecta</taxon>
        <taxon>Pterygota</taxon>
        <taxon>Neoptera</taxon>
        <taxon>Endopterygota</taxon>
        <taxon>Diptera</taxon>
        <taxon>Brachycera</taxon>
        <taxon>Muscomorpha</taxon>
        <taxon>Ephydroidea</taxon>
        <taxon>Drosophilidae</taxon>
        <taxon>Drosophila</taxon>
        <taxon>Sophophora</taxon>
    </lineage>
</organism>
<comment type="caution">
    <text evidence="1">The sequence shown here is derived from an EMBL/GenBank/DDBJ whole genome shotgun (WGS) entry which is preliminary data.</text>
</comment>